<gene>
    <name evidence="3" type="ORF">OHB35_53100</name>
</gene>
<evidence type="ECO:0000313" key="4">
    <source>
        <dbReference type="Proteomes" id="UP001340816"/>
    </source>
</evidence>
<feature type="region of interest" description="Disordered" evidence="1">
    <location>
        <begin position="246"/>
        <end position="265"/>
    </location>
</feature>
<evidence type="ECO:0000256" key="1">
    <source>
        <dbReference type="SAM" id="MobiDB-lite"/>
    </source>
</evidence>
<evidence type="ECO:0000313" key="3">
    <source>
        <dbReference type="EMBL" id="WSD22039.1"/>
    </source>
</evidence>
<reference evidence="3 4" key="1">
    <citation type="submission" date="2022-10" db="EMBL/GenBank/DDBJ databases">
        <title>The complete genomes of actinobacterial strains from the NBC collection.</title>
        <authorList>
            <person name="Joergensen T.S."/>
            <person name="Alvarez Arevalo M."/>
            <person name="Sterndorff E.B."/>
            <person name="Faurdal D."/>
            <person name="Vuksanovic O."/>
            <person name="Mourched A.-S."/>
            <person name="Charusanti P."/>
            <person name="Shaw S."/>
            <person name="Blin K."/>
            <person name="Weber T."/>
        </authorList>
    </citation>
    <scope>NUCLEOTIDE SEQUENCE [LARGE SCALE GENOMIC DNA]</scope>
    <source>
        <strain evidence="3 4">NBC 01752</strain>
    </source>
</reference>
<protein>
    <recommendedName>
        <fullName evidence="2">Transposase IS701-like DDE domain-containing protein</fullName>
    </recommendedName>
</protein>
<accession>A0ABZ1HWY7</accession>
<dbReference type="EMBL" id="CP109135">
    <property type="protein sequence ID" value="WSD22039.1"/>
    <property type="molecule type" value="Genomic_DNA"/>
</dbReference>
<keyword evidence="4" id="KW-1185">Reference proteome</keyword>
<evidence type="ECO:0000259" key="2">
    <source>
        <dbReference type="Pfam" id="PF13546"/>
    </source>
</evidence>
<feature type="compositionally biased region" description="Polar residues" evidence="1">
    <location>
        <begin position="248"/>
        <end position="262"/>
    </location>
</feature>
<sequence length="288" mass="32275">MSRARWDHDRVSDDLREYVTERLGTENSLLVIDETGDRRKGRTLSPPRTWCAVHDEATGRMAALQALGTRQADHKGAAELRLFLQARAVNDLMPEVRWEALSSLAGRHRDDETVRFLQWREREDVNVVVRDRAAELRAVLLSKLEEGRTRPLLAPSLFFDPGAAVFDAELLVETAMAAWRSRQYHELITLLPTKMVGVRGALVSWLRRHPDDLRLLMRDALRLAPDHRAQLSTAPSERLRRLLCAPSDTASTPRRGNSSSTAAGPPAISACVRLRCVCSARPGAAIPR</sequence>
<proteinExistence type="predicted"/>
<organism evidence="3 4">
    <name type="scientific">Streptomyces phaeochromogenes</name>
    <dbReference type="NCBI Taxonomy" id="1923"/>
    <lineage>
        <taxon>Bacteria</taxon>
        <taxon>Bacillati</taxon>
        <taxon>Actinomycetota</taxon>
        <taxon>Actinomycetes</taxon>
        <taxon>Kitasatosporales</taxon>
        <taxon>Streptomycetaceae</taxon>
        <taxon>Streptomyces</taxon>
        <taxon>Streptomyces phaeochromogenes group</taxon>
    </lineage>
</organism>
<name>A0ABZ1HWY7_STRPH</name>
<dbReference type="InterPro" id="IPR038721">
    <property type="entry name" value="IS701-like_DDE_dom"/>
</dbReference>
<dbReference type="Proteomes" id="UP001340816">
    <property type="component" value="Chromosome"/>
</dbReference>
<feature type="domain" description="Transposase IS701-like DDE" evidence="2">
    <location>
        <begin position="2"/>
        <end position="147"/>
    </location>
</feature>
<dbReference type="Pfam" id="PF13546">
    <property type="entry name" value="DDE_5"/>
    <property type="match status" value="1"/>
</dbReference>